<dbReference type="SUPFAM" id="SSF56925">
    <property type="entry name" value="OMPA-like"/>
    <property type="match status" value="1"/>
</dbReference>
<feature type="chain" id="PRO_5015062584" evidence="2">
    <location>
        <begin position="26"/>
        <end position="578"/>
    </location>
</feature>
<evidence type="ECO:0000313" key="3">
    <source>
        <dbReference type="EMBL" id="SBT26229.1"/>
    </source>
</evidence>
<dbReference type="GO" id="GO:0009279">
    <property type="term" value="C:cell outer membrane"/>
    <property type="evidence" value="ECO:0007669"/>
    <property type="project" value="UniProtKB-SubCell"/>
</dbReference>
<dbReference type="EMBL" id="FLRC01000030">
    <property type="protein sequence ID" value="SBT26229.1"/>
    <property type="molecule type" value="Genomic_DNA"/>
</dbReference>
<reference evidence="4 5" key="2">
    <citation type="submission" date="2017-08" db="EMBL/GenBank/DDBJ databases">
        <authorList>
            <person name="de Groot N.N."/>
        </authorList>
    </citation>
    <scope>NUCLEOTIDE SEQUENCE [LARGE SCALE GENOMIC DNA]</scope>
    <source>
        <strain evidence="4">Orrdi1</strain>
    </source>
</reference>
<keyword evidence="5" id="KW-1185">Reference proteome</keyword>
<sequence>MQFQPTRVAAAVAVVMALSTGQAAAQSPAPSDNATINLIRLLVQQGVIKQDQADALLKQAEADAVRARSSAAPAAAAGGAGAAIAQPGDVRVPYIPETVRAEIRDEVKNDVMAQAKAENWAQPNTFPDWVSRITIEGDVRVRNESRFFDDNNVPGALNFNRWNDNGPMLIVAGNQNYFEDRRFTNTREDRRNLWRIRARLGVKAQLSDAWTAGVRLATGSDDNPVSTSDTLGNSMGKKNLWLDQAYLTYRATDWMTATAGRAGNPFASTDLLYSGDLNFDGISAAFKKPLSGRPVTLFGTIGAFVLDYGNNASSAWSYEGKSENKWLLGAQVGADWKINSDNSLRGSLAYYQFENISGKRSSQCSVLSSADVCDTDWSRPSFMQKGNTLFLLRDIVYTSANPDDWNQWQYVGLASRFNLLDVNMRWDTRVFDGMGLRLAGNYVRNLAYKDSKIIRRAGGANNLATNQEFASDDSAIGVKSGPNAWMLQATLGNGFGLQSKGDWMAFVGYKYIQPDAMPDAYNDSTFHLGGTNAQGYYVGAGYAVDKNVFAQLRWTSSKEIYGAPLAIDILQLELNARF</sequence>
<dbReference type="Pfam" id="PF16930">
    <property type="entry name" value="Porin_5"/>
    <property type="match status" value="1"/>
</dbReference>
<proteinExistence type="predicted"/>
<keyword evidence="2" id="KW-0732">Signal</keyword>
<dbReference type="EMBL" id="LT907988">
    <property type="protein sequence ID" value="SOE51074.1"/>
    <property type="molecule type" value="Genomic_DNA"/>
</dbReference>
<dbReference type="OrthoDB" id="5372286at2"/>
<dbReference type="STRING" id="1851544.ODI_03573"/>
<dbReference type="RefSeq" id="WP_067755633.1">
    <property type="nucleotide sequence ID" value="NZ_LT907988.1"/>
</dbReference>
<dbReference type="Proteomes" id="UP000078558">
    <property type="component" value="Chromosome I"/>
</dbReference>
<name>A0A1C3K3Z1_9BURK</name>
<evidence type="ECO:0000256" key="2">
    <source>
        <dbReference type="SAM" id="SignalP"/>
    </source>
</evidence>
<reference evidence="3 5" key="1">
    <citation type="submission" date="2016-06" db="EMBL/GenBank/DDBJ databases">
        <authorList>
            <person name="Kjaerup R.B."/>
            <person name="Dalgaard T.S."/>
            <person name="Juul-Madsen H.R."/>
        </authorList>
    </citation>
    <scope>NUCLEOTIDE SEQUENCE [LARGE SCALE GENOMIC DNA]</scope>
    <source>
        <strain evidence="3">Orrdi1</strain>
    </source>
</reference>
<protein>
    <submittedName>
        <fullName evidence="3">Outer membrane receptor for ferric coprogen and ferric-rhodotorulic acid</fullName>
    </submittedName>
</protein>
<keyword evidence="3" id="KW-0675">Receptor</keyword>
<evidence type="ECO:0000313" key="4">
    <source>
        <dbReference type="EMBL" id="SOE51074.1"/>
    </source>
</evidence>
<comment type="subcellular location">
    <subcellularLocation>
        <location evidence="1">Cell outer membrane</location>
    </subcellularLocation>
</comment>
<evidence type="ECO:0000256" key="1">
    <source>
        <dbReference type="ARBA" id="ARBA00004442"/>
    </source>
</evidence>
<gene>
    <name evidence="3" type="ORF">ODI_03573</name>
    <name evidence="4" type="ORF">ODI_R3176</name>
</gene>
<feature type="signal peptide" evidence="2">
    <location>
        <begin position="1"/>
        <end position="25"/>
    </location>
</feature>
<accession>A0A1C3K3Z1</accession>
<dbReference type="AlphaFoldDB" id="A0A1C3K3Z1"/>
<dbReference type="KEGG" id="odi:ODI_R3176"/>
<dbReference type="InterPro" id="IPR011250">
    <property type="entry name" value="OMP/PagP_B-barrel"/>
</dbReference>
<organism evidence="3 5">
    <name type="scientific">Orrella dioscoreae</name>
    <dbReference type="NCBI Taxonomy" id="1851544"/>
    <lineage>
        <taxon>Bacteria</taxon>
        <taxon>Pseudomonadati</taxon>
        <taxon>Pseudomonadota</taxon>
        <taxon>Betaproteobacteria</taxon>
        <taxon>Burkholderiales</taxon>
        <taxon>Alcaligenaceae</taxon>
        <taxon>Orrella</taxon>
    </lineage>
</organism>
<evidence type="ECO:0000313" key="5">
    <source>
        <dbReference type="Proteomes" id="UP000078558"/>
    </source>
</evidence>
<dbReference type="InterPro" id="IPR032638">
    <property type="entry name" value="Porin_5"/>
</dbReference>